<sequence length="203" mass="22264">MRVGNKVEKVVRVDDTTILATRGRYTRVCVEVNLKEPWCLWTDRYLGEENRASRYDGGWTNGRTNTSVSMLELCTAKNTSNSQAEGGTDGSRFTMLSSMAGLKDGQLNSRHSKILSKVSPNPASRVKRKLETKSHGIVIGSKVKSWTKAKVVAHGKGKAAQPTRIPLKEIQRSQISMGPVKTSLGPSKSLSIVHDPMEVVNTP</sequence>
<organism evidence="1 2">
    <name type="scientific">Catharanthus roseus</name>
    <name type="common">Madagascar periwinkle</name>
    <name type="synonym">Vinca rosea</name>
    <dbReference type="NCBI Taxonomy" id="4058"/>
    <lineage>
        <taxon>Eukaryota</taxon>
        <taxon>Viridiplantae</taxon>
        <taxon>Streptophyta</taxon>
        <taxon>Embryophyta</taxon>
        <taxon>Tracheophyta</taxon>
        <taxon>Spermatophyta</taxon>
        <taxon>Magnoliopsida</taxon>
        <taxon>eudicotyledons</taxon>
        <taxon>Gunneridae</taxon>
        <taxon>Pentapetalae</taxon>
        <taxon>asterids</taxon>
        <taxon>lamiids</taxon>
        <taxon>Gentianales</taxon>
        <taxon>Apocynaceae</taxon>
        <taxon>Rauvolfioideae</taxon>
        <taxon>Vinceae</taxon>
        <taxon>Catharanthinae</taxon>
        <taxon>Catharanthus</taxon>
    </lineage>
</organism>
<reference evidence="2" key="1">
    <citation type="journal article" date="2023" name="Nat. Plants">
        <title>Single-cell RNA sequencing provides a high-resolution roadmap for understanding the multicellular compartmentation of specialized metabolism.</title>
        <authorList>
            <person name="Sun S."/>
            <person name="Shen X."/>
            <person name="Li Y."/>
            <person name="Li Y."/>
            <person name="Wang S."/>
            <person name="Li R."/>
            <person name="Zhang H."/>
            <person name="Shen G."/>
            <person name="Guo B."/>
            <person name="Wei J."/>
            <person name="Xu J."/>
            <person name="St-Pierre B."/>
            <person name="Chen S."/>
            <person name="Sun C."/>
        </authorList>
    </citation>
    <scope>NUCLEOTIDE SEQUENCE [LARGE SCALE GENOMIC DNA]</scope>
</reference>
<evidence type="ECO:0000313" key="1">
    <source>
        <dbReference type="EMBL" id="KAI5672189.1"/>
    </source>
</evidence>
<keyword evidence="2" id="KW-1185">Reference proteome</keyword>
<protein>
    <submittedName>
        <fullName evidence="1">Uncharacterized protein</fullName>
    </submittedName>
</protein>
<comment type="caution">
    <text evidence="1">The sequence shown here is derived from an EMBL/GenBank/DDBJ whole genome shotgun (WGS) entry which is preliminary data.</text>
</comment>
<name>A0ACC0BHX7_CATRO</name>
<dbReference type="Proteomes" id="UP001060085">
    <property type="component" value="Linkage Group LG03"/>
</dbReference>
<dbReference type="EMBL" id="CM044703">
    <property type="protein sequence ID" value="KAI5672189.1"/>
    <property type="molecule type" value="Genomic_DNA"/>
</dbReference>
<proteinExistence type="predicted"/>
<accession>A0ACC0BHX7</accession>
<evidence type="ECO:0000313" key="2">
    <source>
        <dbReference type="Proteomes" id="UP001060085"/>
    </source>
</evidence>
<gene>
    <name evidence="1" type="ORF">M9H77_12553</name>
</gene>